<dbReference type="EMBL" id="JAYDYW010000004">
    <property type="protein sequence ID" value="MEE1672965.1"/>
    <property type="molecule type" value="Genomic_DNA"/>
</dbReference>
<evidence type="ECO:0000313" key="1">
    <source>
        <dbReference type="EMBL" id="MEE1672965.1"/>
    </source>
</evidence>
<gene>
    <name evidence="1" type="ORF">SNR37_002376</name>
</gene>
<proteinExistence type="predicted"/>
<dbReference type="Proteomes" id="UP001310248">
    <property type="component" value="Unassembled WGS sequence"/>
</dbReference>
<reference evidence="1 2" key="2">
    <citation type="submission" date="2023-12" db="EMBL/GenBank/DDBJ databases">
        <authorList>
            <consortium name="Cladostephus spongiosus"/>
            <person name="Lorente B."/>
            <person name="Cabral C."/>
            <person name="Frias J."/>
            <person name="Faria J."/>
            <person name="Toubarro D."/>
        </authorList>
    </citation>
    <scope>NUCLEOTIDE SEQUENCE [LARGE SCALE GENOMIC DNA]</scope>
    <source>
        <strain evidence="1 2">ZMCS4</strain>
    </source>
</reference>
<organism evidence="1 2">
    <name type="scientific">Agarivorans aestuarii</name>
    <dbReference type="NCBI Taxonomy" id="1563703"/>
    <lineage>
        <taxon>Bacteria</taxon>
        <taxon>Pseudomonadati</taxon>
        <taxon>Pseudomonadota</taxon>
        <taxon>Gammaproteobacteria</taxon>
        <taxon>Alteromonadales</taxon>
        <taxon>Alteromonadaceae</taxon>
        <taxon>Agarivorans</taxon>
    </lineage>
</organism>
<dbReference type="SUPFAM" id="SSF53850">
    <property type="entry name" value="Periplasmic binding protein-like II"/>
    <property type="match status" value="1"/>
</dbReference>
<protein>
    <recommendedName>
        <fullName evidence="3">PBP domain-containing protein</fullName>
    </recommendedName>
</protein>
<evidence type="ECO:0008006" key="3">
    <source>
        <dbReference type="Google" id="ProtNLM"/>
    </source>
</evidence>
<dbReference type="Gene3D" id="3.40.190.10">
    <property type="entry name" value="Periplasmic binding protein-like II"/>
    <property type="match status" value="1"/>
</dbReference>
<accession>A0ABU7G121</accession>
<comment type="caution">
    <text evidence="1">The sequence shown here is derived from an EMBL/GenBank/DDBJ whole genome shotgun (WGS) entry which is preliminary data.</text>
</comment>
<keyword evidence="2" id="KW-1185">Reference proteome</keyword>
<sequence length="154" mass="17834">MIVIYWRNLIQFLKRRTIALKIVALFSLVSLSIPIHAEVWLLTHSNQQVELSAKQIRAIFSLRQKNWPDGQIIELVVMDDNNDLHKQFCLDALKLFPYQLTRIWERQIYTGTAIAPTIVNSEQEMLDTIKNNPNAIGYTSQEVSNEELHSTVVD</sequence>
<reference evidence="2" key="1">
    <citation type="submission" date="2023-07" db="EMBL/GenBank/DDBJ databases">
        <title>Draft genome sequence of Agarivorans aestuarii strain ZMCS4, a CAZymes producing bacteria isolated from the marine brown algae Clodostephus spongiosus.</title>
        <authorList>
            <person name="Lorente B."/>
            <person name="Cabral C."/>
            <person name="Frias J."/>
            <person name="Faria J."/>
            <person name="Toubarro D."/>
        </authorList>
    </citation>
    <scope>NUCLEOTIDE SEQUENCE [LARGE SCALE GENOMIC DNA]</scope>
    <source>
        <strain evidence="2">ZMCS4</strain>
    </source>
</reference>
<dbReference type="RefSeq" id="WP_163133482.1">
    <property type="nucleotide sequence ID" value="NZ_JAYDYW010000004.1"/>
</dbReference>
<evidence type="ECO:0000313" key="2">
    <source>
        <dbReference type="Proteomes" id="UP001310248"/>
    </source>
</evidence>
<name>A0ABU7G121_9ALTE</name>